<dbReference type="GO" id="GO:0006487">
    <property type="term" value="P:protein N-linked glycosylation"/>
    <property type="evidence" value="ECO:0007669"/>
    <property type="project" value="TreeGrafter"/>
</dbReference>
<dbReference type="PANTHER" id="PTHR13132:SF29">
    <property type="entry name" value="ALPHA-(1,6)-FUCOSYLTRANSFERASE"/>
    <property type="match status" value="1"/>
</dbReference>
<dbReference type="CDD" id="cd11300">
    <property type="entry name" value="Fut8_like"/>
    <property type="match status" value="1"/>
</dbReference>
<dbReference type="Gene3D" id="1.10.287.1060">
    <property type="entry name" value="ESAT-6-like"/>
    <property type="match status" value="1"/>
</dbReference>
<proteinExistence type="inferred from homology"/>
<dbReference type="PROSITE" id="PS51659">
    <property type="entry name" value="GT23"/>
    <property type="match status" value="1"/>
</dbReference>
<dbReference type="Proteomes" id="UP000728185">
    <property type="component" value="Unassembled WGS sequence"/>
</dbReference>
<dbReference type="OrthoDB" id="6435034at2759"/>
<evidence type="ECO:0000313" key="6">
    <source>
        <dbReference type="Proteomes" id="UP000728185"/>
    </source>
</evidence>
<evidence type="ECO:0000256" key="2">
    <source>
        <dbReference type="ARBA" id="ARBA00022679"/>
    </source>
</evidence>
<dbReference type="Gene3D" id="3.40.50.11350">
    <property type="match status" value="1"/>
</dbReference>
<feature type="region of interest" description="Important for donor substrate binding" evidence="3">
    <location>
        <begin position="301"/>
        <end position="302"/>
    </location>
</feature>
<dbReference type="Gene3D" id="2.30.30.40">
    <property type="entry name" value="SH3 Domains"/>
    <property type="match status" value="1"/>
</dbReference>
<reference evidence="5" key="1">
    <citation type="submission" date="2019-05" db="EMBL/GenBank/DDBJ databases">
        <title>Annotation for the trematode Fasciolopsis buski.</title>
        <authorList>
            <person name="Choi Y.-J."/>
        </authorList>
    </citation>
    <scope>NUCLEOTIDE SEQUENCE</scope>
    <source>
        <strain evidence="5">HT</strain>
        <tissue evidence="5">Whole worm</tissue>
    </source>
</reference>
<dbReference type="PANTHER" id="PTHR13132">
    <property type="entry name" value="ALPHA- 1,6 -FUCOSYLTRANSFERASE"/>
    <property type="match status" value="1"/>
</dbReference>
<dbReference type="EMBL" id="LUCM01002338">
    <property type="protein sequence ID" value="KAA0197509.1"/>
    <property type="molecule type" value="Genomic_DNA"/>
</dbReference>
<protein>
    <submittedName>
        <fullName evidence="5">Fucosyltransferase 8 (Alpha (1 6) fucosyltransferase)</fullName>
    </submittedName>
</protein>
<dbReference type="Pfam" id="PF19745">
    <property type="entry name" value="FUT8_N_cat"/>
    <property type="match status" value="2"/>
</dbReference>
<dbReference type="InterPro" id="IPR027350">
    <property type="entry name" value="GT23_dom"/>
</dbReference>
<organism evidence="5 6">
    <name type="scientific">Fasciolopsis buskii</name>
    <dbReference type="NCBI Taxonomy" id="27845"/>
    <lineage>
        <taxon>Eukaryota</taxon>
        <taxon>Metazoa</taxon>
        <taxon>Spiralia</taxon>
        <taxon>Lophotrochozoa</taxon>
        <taxon>Platyhelminthes</taxon>
        <taxon>Trematoda</taxon>
        <taxon>Digenea</taxon>
        <taxon>Plagiorchiida</taxon>
        <taxon>Echinostomata</taxon>
        <taxon>Echinostomatoidea</taxon>
        <taxon>Fasciolidae</taxon>
        <taxon>Fasciolopsis</taxon>
    </lineage>
</organism>
<name>A0A8E0VJR6_9TREM</name>
<keyword evidence="6" id="KW-1185">Reference proteome</keyword>
<feature type="domain" description="GT23" evidence="4">
    <location>
        <begin position="108"/>
        <end position="453"/>
    </location>
</feature>
<feature type="non-terminal residue" evidence="5">
    <location>
        <position position="1"/>
    </location>
</feature>
<dbReference type="InterPro" id="IPR045573">
    <property type="entry name" value="Fut8_N_cat"/>
</dbReference>
<gene>
    <name evidence="5" type="ORF">FBUS_07197</name>
</gene>
<dbReference type="AlphaFoldDB" id="A0A8E0VJR6"/>
<keyword evidence="1 3" id="KW-0328">Glycosyltransferase</keyword>
<accession>A0A8E0VJR6</accession>
<evidence type="ECO:0000256" key="1">
    <source>
        <dbReference type="ARBA" id="ARBA00022676"/>
    </source>
</evidence>
<evidence type="ECO:0000313" key="5">
    <source>
        <dbReference type="EMBL" id="KAA0197509.1"/>
    </source>
</evidence>
<sequence length="528" mass="60421">KPGSTFTTIGLGHEILRRRVVHYTHELWYSISSDLRQLAEKIGGSMDVKNIQSLRERIDELTRYMLVSLDGLGRVNQLAKIRRDGLDRLAQLVQRRIYKVQNPRDCSTAKFLTVSLDRPCAFGCNTHHLAYCFQLAYATNRTLVFTADLSSYRQWWSSSFEPLSSTCTDPKSNGVFEAPVMLKLFFVFHLSFAFVPFQTNTRGRISTEFTSVNQVDSPRVVRCAYIASEGLHLPWMPAAIPQDIATELRQYHGAPFVWFTGQLLTYLMRPSRMFGEKITKLFDEYKITGPNRLPTVGIHVRRTDKINSEAQLHELKEYMNHVDRYYEYLEAERLLMARKEEWTDDIFSEPRLRPGPIKRRVYLATDEPRLFEEATRDFPNYEFIGNRSRAETAAVNQRHQSDSVTGIALDILALSKTDYLVCTFSSQVCRVAYELMQTRHADLGDASDRAQSLDDIYYFGGQQSAPFEAVIADKANGIKPGDRVHMAGNHWNGYARVTPVKDSRAILVPAYKFQPPVLTADMGNHSLL</sequence>
<comment type="caution">
    <text evidence="5">The sequence shown here is derived from an EMBL/GenBank/DDBJ whole genome shotgun (WGS) entry which is preliminary data.</text>
</comment>
<dbReference type="GO" id="GO:0046921">
    <property type="term" value="F:alpha-(1-&gt;6)-fucosyltransferase activity"/>
    <property type="evidence" value="ECO:0007669"/>
    <property type="project" value="TreeGrafter"/>
</dbReference>
<evidence type="ECO:0000256" key="3">
    <source>
        <dbReference type="PROSITE-ProRule" id="PRU00992"/>
    </source>
</evidence>
<evidence type="ECO:0000259" key="4">
    <source>
        <dbReference type="PROSITE" id="PS51659"/>
    </source>
</evidence>
<keyword evidence="2 3" id="KW-0808">Transferase</keyword>
<comment type="similarity">
    <text evidence="3">Belongs to the glycosyltransferase 23 family.</text>
</comment>